<keyword evidence="2" id="KW-1133">Transmembrane helix</keyword>
<dbReference type="STRING" id="77586.A0A0D9VU11"/>
<reference evidence="4 5" key="1">
    <citation type="submission" date="2012-08" db="EMBL/GenBank/DDBJ databases">
        <title>Oryza genome evolution.</title>
        <authorList>
            <person name="Wing R.A."/>
        </authorList>
    </citation>
    <scope>NUCLEOTIDE SEQUENCE</scope>
</reference>
<dbReference type="EnsemblPlants" id="LPERR03G15190.2">
    <property type="protein sequence ID" value="LPERR03G15190.2"/>
    <property type="gene ID" value="LPERR03G15190"/>
</dbReference>
<name>A0A0D9VU11_9ORYZ</name>
<dbReference type="Pfam" id="PF23041">
    <property type="entry name" value="DUF7036"/>
    <property type="match status" value="1"/>
</dbReference>
<feature type="domain" description="DUF7036" evidence="3">
    <location>
        <begin position="74"/>
        <end position="116"/>
    </location>
</feature>
<dbReference type="Proteomes" id="UP000032180">
    <property type="component" value="Chromosome 3"/>
</dbReference>
<organism evidence="4 5">
    <name type="scientific">Leersia perrieri</name>
    <dbReference type="NCBI Taxonomy" id="77586"/>
    <lineage>
        <taxon>Eukaryota</taxon>
        <taxon>Viridiplantae</taxon>
        <taxon>Streptophyta</taxon>
        <taxon>Embryophyta</taxon>
        <taxon>Tracheophyta</taxon>
        <taxon>Spermatophyta</taxon>
        <taxon>Magnoliopsida</taxon>
        <taxon>Liliopsida</taxon>
        <taxon>Poales</taxon>
        <taxon>Poaceae</taxon>
        <taxon>BOP clade</taxon>
        <taxon>Oryzoideae</taxon>
        <taxon>Oryzeae</taxon>
        <taxon>Oryzinae</taxon>
        <taxon>Leersia</taxon>
    </lineage>
</organism>
<keyword evidence="2" id="KW-0812">Transmembrane</keyword>
<feature type="region of interest" description="Disordered" evidence="1">
    <location>
        <begin position="244"/>
        <end position="283"/>
    </location>
</feature>
<dbReference type="InterPro" id="IPR055464">
    <property type="entry name" value="DUF7036"/>
</dbReference>
<keyword evidence="5" id="KW-1185">Reference proteome</keyword>
<protein>
    <recommendedName>
        <fullName evidence="3">DUF7036 domain-containing protein</fullName>
    </recommendedName>
</protein>
<dbReference type="eggNOG" id="KOG0800">
    <property type="taxonomic scope" value="Eukaryota"/>
</dbReference>
<evidence type="ECO:0000256" key="1">
    <source>
        <dbReference type="SAM" id="MobiDB-lite"/>
    </source>
</evidence>
<dbReference type="PANTHER" id="PTHR33826:SF7">
    <property type="match status" value="1"/>
</dbReference>
<proteinExistence type="predicted"/>
<feature type="region of interest" description="Disordered" evidence="1">
    <location>
        <begin position="325"/>
        <end position="345"/>
    </location>
</feature>
<feature type="transmembrane region" description="Helical" evidence="2">
    <location>
        <begin position="452"/>
        <end position="476"/>
    </location>
</feature>
<dbReference type="Gramene" id="LPERR03G15190.2">
    <property type="protein sequence ID" value="LPERR03G15190.2"/>
    <property type="gene ID" value="LPERR03G15190"/>
</dbReference>
<keyword evidence="2" id="KW-0472">Membrane</keyword>
<evidence type="ECO:0000259" key="3">
    <source>
        <dbReference type="Pfam" id="PF23041"/>
    </source>
</evidence>
<evidence type="ECO:0000313" key="4">
    <source>
        <dbReference type="EnsemblPlants" id="LPERR03G15190.2"/>
    </source>
</evidence>
<dbReference type="AlphaFoldDB" id="A0A0D9VU11"/>
<evidence type="ECO:0000313" key="5">
    <source>
        <dbReference type="Proteomes" id="UP000032180"/>
    </source>
</evidence>
<accession>A0A0D9VU11</accession>
<reference evidence="4" key="3">
    <citation type="submission" date="2015-04" db="UniProtKB">
        <authorList>
            <consortium name="EnsemblPlants"/>
        </authorList>
    </citation>
    <scope>IDENTIFICATION</scope>
</reference>
<dbReference type="PANTHER" id="PTHR33826">
    <property type="entry name" value="F20B24.21"/>
    <property type="match status" value="1"/>
</dbReference>
<feature type="compositionally biased region" description="Basic residues" evidence="1">
    <location>
        <begin position="252"/>
        <end position="270"/>
    </location>
</feature>
<reference evidence="5" key="2">
    <citation type="submission" date="2013-12" db="EMBL/GenBank/DDBJ databases">
        <authorList>
            <person name="Yu Y."/>
            <person name="Lee S."/>
            <person name="de Baynast K."/>
            <person name="Wissotski M."/>
            <person name="Liu L."/>
            <person name="Talag J."/>
            <person name="Goicoechea J."/>
            <person name="Angelova A."/>
            <person name="Jetty R."/>
            <person name="Kudrna D."/>
            <person name="Golser W."/>
            <person name="Rivera L."/>
            <person name="Zhang J."/>
            <person name="Wing R."/>
        </authorList>
    </citation>
    <scope>NUCLEOTIDE SEQUENCE</scope>
</reference>
<sequence length="477" mass="53160">MGKAAGGRGWWGEGEERGRRRWRWCSAQPWCFRRCSGCPRSRGGAGWRGRTRGVEPIYAPSEALIRIVTDVVASFKLQRMISELNENKPKLEYDIFEEIGIGNSTQSTLQLTPSLFGSSSTFEILRFPGAITIIPPQNAFVAQKPDAMFNFSLNFPIDVVQNKLSELKAQMTSRVAPPTIVQTSVLLAVGTDRKPSLQRLKELAQTLKNSSSGNLGLNHTVFGKVAHIHQVQLLNLIISPHTTHQDNNHDHYSHHHHHHHSHHHHHRHHDLNHQGLQHFPPAPAPLHNIPTFLSFDSSCMLKKLHTDAKRHSVPHMDPSFRHMTPVASPNSYEASGPYADPPSLHPRIPLSPLPAVEFHAMPPSESVETLKHHYNISLWPVVLPLVAHHITCIPVHVTTVEMFLPDGEVPEKLGSPLCKQTQLSNTLDGFFGDPSCKYMYNAAEGDVVVVKAVMMAGSNLLTFFVLLLFAQILAGYG</sequence>
<evidence type="ECO:0000256" key="2">
    <source>
        <dbReference type="SAM" id="Phobius"/>
    </source>
</evidence>